<name>A0A7J8WF40_9ROSI</name>
<accession>A0A7J8WF40</accession>
<dbReference type="Proteomes" id="UP000593573">
    <property type="component" value="Unassembled WGS sequence"/>
</dbReference>
<evidence type="ECO:0000313" key="1">
    <source>
        <dbReference type="EMBL" id="MBA0673294.1"/>
    </source>
</evidence>
<evidence type="ECO:0000313" key="2">
    <source>
        <dbReference type="Proteomes" id="UP000593573"/>
    </source>
</evidence>
<dbReference type="OrthoDB" id="981322at2759"/>
<protein>
    <submittedName>
        <fullName evidence="1">Uncharacterized protein</fullName>
    </submittedName>
</protein>
<comment type="caution">
    <text evidence="1">The sequence shown here is derived from an EMBL/GenBank/DDBJ whole genome shotgun (WGS) entry which is preliminary data.</text>
</comment>
<keyword evidence="2" id="KW-1185">Reference proteome</keyword>
<sequence length="28" mass="3226">MKTDYKKLRRSMRTAGLVCQNEKAGLKV</sequence>
<proteinExistence type="predicted"/>
<organism evidence="1 2">
    <name type="scientific">Gossypium klotzschianum</name>
    <dbReference type="NCBI Taxonomy" id="34286"/>
    <lineage>
        <taxon>Eukaryota</taxon>
        <taxon>Viridiplantae</taxon>
        <taxon>Streptophyta</taxon>
        <taxon>Embryophyta</taxon>
        <taxon>Tracheophyta</taxon>
        <taxon>Spermatophyta</taxon>
        <taxon>Magnoliopsida</taxon>
        <taxon>eudicotyledons</taxon>
        <taxon>Gunneridae</taxon>
        <taxon>Pentapetalae</taxon>
        <taxon>rosids</taxon>
        <taxon>malvids</taxon>
        <taxon>Malvales</taxon>
        <taxon>Malvaceae</taxon>
        <taxon>Malvoideae</taxon>
        <taxon>Gossypium</taxon>
    </lineage>
</organism>
<dbReference type="AlphaFoldDB" id="A0A7J8WF40"/>
<gene>
    <name evidence="1" type="ORF">Goklo_029624</name>
</gene>
<reference evidence="1 2" key="1">
    <citation type="journal article" date="2019" name="Genome Biol. Evol.">
        <title>Insights into the evolution of the New World diploid cottons (Gossypium, subgenus Houzingenia) based on genome sequencing.</title>
        <authorList>
            <person name="Grover C.E."/>
            <person name="Arick M.A. 2nd"/>
            <person name="Thrash A."/>
            <person name="Conover J.L."/>
            <person name="Sanders W.S."/>
            <person name="Peterson D.G."/>
            <person name="Frelichowski J.E."/>
            <person name="Scheffler J.A."/>
            <person name="Scheffler B.E."/>
            <person name="Wendel J.F."/>
        </authorList>
    </citation>
    <scope>NUCLEOTIDE SEQUENCE [LARGE SCALE GENOMIC DNA]</scope>
    <source>
        <strain evidence="1">57</strain>
        <tissue evidence="1">Leaf</tissue>
    </source>
</reference>
<dbReference type="EMBL" id="JABFAB010247104">
    <property type="protein sequence ID" value="MBA0673294.1"/>
    <property type="molecule type" value="Genomic_DNA"/>
</dbReference>